<dbReference type="GO" id="GO:1904380">
    <property type="term" value="P:endoplasmic reticulum mannose trimming"/>
    <property type="evidence" value="ECO:0007669"/>
    <property type="project" value="InterPro"/>
</dbReference>
<dbReference type="InterPro" id="IPR044674">
    <property type="entry name" value="EDEM1/2/3"/>
</dbReference>
<evidence type="ECO:0000256" key="2">
    <source>
        <dbReference type="ARBA" id="ARBA00007658"/>
    </source>
</evidence>
<feature type="transmembrane region" description="Helical" evidence="8">
    <location>
        <begin position="325"/>
        <end position="348"/>
    </location>
</feature>
<feature type="transmembrane region" description="Helical" evidence="8">
    <location>
        <begin position="368"/>
        <end position="390"/>
    </location>
</feature>
<reference evidence="9 10" key="1">
    <citation type="journal article" date="2019" name="Sci. Rep.">
        <title>Comparative genomics of chytrid fungi reveal insights into the obligate biotrophic and pathogenic lifestyle of Synchytrium endobioticum.</title>
        <authorList>
            <person name="van de Vossenberg B.T.L.H."/>
            <person name="Warris S."/>
            <person name="Nguyen H.D.T."/>
            <person name="van Gent-Pelzer M.P.E."/>
            <person name="Joly D.L."/>
            <person name="van de Geest H.C."/>
            <person name="Bonants P.J.M."/>
            <person name="Smith D.S."/>
            <person name="Levesque C.A."/>
            <person name="van der Lee T.A.J."/>
        </authorList>
    </citation>
    <scope>NUCLEOTIDE SEQUENCE [LARGE SCALE GENOMIC DNA]</scope>
    <source>
        <strain evidence="9 10">CBS 675.73</strain>
    </source>
</reference>
<keyword evidence="3" id="KW-0256">Endoplasmic reticulum</keyword>
<proteinExistence type="inferred from homology"/>
<dbReference type="STRING" id="246404.A0A507EU68"/>
<feature type="binding site" evidence="5">
    <location>
        <position position="714"/>
    </location>
    <ligand>
        <name>Ca(2+)</name>
        <dbReference type="ChEBI" id="CHEBI:29108"/>
    </ligand>
</feature>
<evidence type="ECO:0000256" key="1">
    <source>
        <dbReference type="ARBA" id="ARBA00004240"/>
    </source>
</evidence>
<comment type="cofactor">
    <cofactor evidence="5">
        <name>Ca(2+)</name>
        <dbReference type="ChEBI" id="CHEBI:29108"/>
    </cofactor>
</comment>
<keyword evidence="8" id="KW-1133">Transmembrane helix</keyword>
<dbReference type="GO" id="GO:0044322">
    <property type="term" value="C:endoplasmic reticulum quality control compartment"/>
    <property type="evidence" value="ECO:0007669"/>
    <property type="project" value="GOC"/>
</dbReference>
<dbReference type="PRINTS" id="PR00747">
    <property type="entry name" value="GLYHDRLASE47"/>
</dbReference>
<comment type="subcellular location">
    <subcellularLocation>
        <location evidence="1">Endoplasmic reticulum</location>
    </subcellularLocation>
</comment>
<feature type="transmembrane region" description="Helical" evidence="8">
    <location>
        <begin position="411"/>
        <end position="428"/>
    </location>
</feature>
<dbReference type="Pfam" id="PF01532">
    <property type="entry name" value="Glyco_hydro_47"/>
    <property type="match status" value="1"/>
</dbReference>
<evidence type="ECO:0000256" key="3">
    <source>
        <dbReference type="ARBA" id="ARBA00022824"/>
    </source>
</evidence>
<dbReference type="InterPro" id="IPR012341">
    <property type="entry name" value="6hp_glycosidase-like_sf"/>
</dbReference>
<name>A0A507EU68_9FUNG</name>
<evidence type="ECO:0000256" key="7">
    <source>
        <dbReference type="SAM" id="MobiDB-lite"/>
    </source>
</evidence>
<evidence type="ECO:0000256" key="4">
    <source>
        <dbReference type="ARBA" id="ARBA00023180"/>
    </source>
</evidence>
<feature type="transmembrane region" description="Helical" evidence="8">
    <location>
        <begin position="166"/>
        <end position="184"/>
    </location>
</feature>
<keyword evidence="5" id="KW-0479">Metal-binding</keyword>
<keyword evidence="8" id="KW-0812">Transmembrane</keyword>
<keyword evidence="6" id="KW-0326">Glycosidase</keyword>
<comment type="caution">
    <text evidence="9">The sequence shown here is derived from an EMBL/GenBank/DDBJ whole genome shotgun (WGS) entry which is preliminary data.</text>
</comment>
<keyword evidence="6" id="KW-0378">Hydrolase</keyword>
<dbReference type="GO" id="GO:0004571">
    <property type="term" value="F:mannosyl-oligosaccharide 1,2-alpha-mannosidase activity"/>
    <property type="evidence" value="ECO:0007669"/>
    <property type="project" value="InterPro"/>
</dbReference>
<evidence type="ECO:0000313" key="10">
    <source>
        <dbReference type="Proteomes" id="UP000320333"/>
    </source>
</evidence>
<organism evidence="9 10">
    <name type="scientific">Chytriomyces confervae</name>
    <dbReference type="NCBI Taxonomy" id="246404"/>
    <lineage>
        <taxon>Eukaryota</taxon>
        <taxon>Fungi</taxon>
        <taxon>Fungi incertae sedis</taxon>
        <taxon>Chytridiomycota</taxon>
        <taxon>Chytridiomycota incertae sedis</taxon>
        <taxon>Chytridiomycetes</taxon>
        <taxon>Chytridiales</taxon>
        <taxon>Chytriomycetaceae</taxon>
        <taxon>Chytriomyces</taxon>
    </lineage>
</organism>
<keyword evidence="4" id="KW-0325">Glycoprotein</keyword>
<feature type="transmembrane region" description="Helical" evidence="8">
    <location>
        <begin position="30"/>
        <end position="49"/>
    </location>
</feature>
<feature type="region of interest" description="Disordered" evidence="7">
    <location>
        <begin position="430"/>
        <end position="455"/>
    </location>
</feature>
<dbReference type="EC" id="3.2.1.-" evidence="6"/>
<dbReference type="GO" id="GO:0005975">
    <property type="term" value="P:carbohydrate metabolic process"/>
    <property type="evidence" value="ECO:0007669"/>
    <property type="project" value="InterPro"/>
</dbReference>
<dbReference type="InterPro" id="IPR036026">
    <property type="entry name" value="Seven-hairpin_glycosidases"/>
</dbReference>
<evidence type="ECO:0000256" key="6">
    <source>
        <dbReference type="RuleBase" id="RU361193"/>
    </source>
</evidence>
<dbReference type="AlphaFoldDB" id="A0A507EU68"/>
<sequence>MPVPAHLPHCTRAPSIALTNAQLSLTATGFSTALASLFVFVNLSSLVILGRPIRDKAVSNAPFAAAMALLAFAYTIDAFTHKIVLSYAAVSLRSLAVLVLPLVLKFHLNSLCFDGSLSVHTQQSILPFEDTQAQSARVEQDENIDRPELSLFASDMESTPWMTTRSFIVILWACEMVLMVLMPSYDSLVIPVYAFRILRLLPIASATKAILYPASTFDRHTLENAEERAPLLSSLNVNRDSMDRSVLRPPSPNSVRSPTRSFSTDSIDIFYDALEESMMASSWNEAASGLRAAAGSGEANIDTERGVGSQGGNNPRLEYGAPYRYHLAIGLASMCLFLCIEPGFYMFIVARLFGFDGTDLCIGETGMSVMDVMLVLGSLGVWMIVLYLRAVHLCVKIEWVRVSVALYKHQVIRWIFLACLVFSTVLASNQPSDDSTSDLPHELSDSELGDQSPPLWLTENPVYEASVVLVNGGTVRALWKRRSSIDLFGNYINVDTGEWVYGECSIGGLVDSFYEYLLKSSIAFSDEIEYQQLFAQAYRAIKIYMKRGDWHVDVVMEKGYTVRPHFHSLGAFWPGVKILAGDVSEVIFLPEANLSRFLTAGKGTKTLSRIWAPGKNTNLRVLYRYPLRPEFVESLWVAYRATKNPTILETAYEIVDRLNSYTRTKYGFVNVLDIEMLQLEDKMESFFLLETLKYLYLIFDVDNKYNTGNYVFNTEAHPFPVWSYHKTLPHHFESPEALTYIHEYALPTVPLTSTFKHQYRGGDLDTVTTGFRNGVCWISDWELGVGLNIDRLKGGMYKSTGL</sequence>
<dbReference type="GO" id="GO:0005509">
    <property type="term" value="F:calcium ion binding"/>
    <property type="evidence" value="ECO:0007669"/>
    <property type="project" value="InterPro"/>
</dbReference>
<dbReference type="PANTHER" id="PTHR45679">
    <property type="entry name" value="ER DEGRADATION-ENHANCING ALPHA-MANNOSIDASE-LIKE PROTEIN 2"/>
    <property type="match status" value="1"/>
</dbReference>
<dbReference type="Gene3D" id="1.50.10.10">
    <property type="match status" value="1"/>
</dbReference>
<comment type="similarity">
    <text evidence="2 6">Belongs to the glycosyl hydrolase 47 family.</text>
</comment>
<keyword evidence="8" id="KW-0472">Membrane</keyword>
<dbReference type="InterPro" id="IPR001382">
    <property type="entry name" value="Glyco_hydro_47"/>
</dbReference>
<dbReference type="SUPFAM" id="SSF48225">
    <property type="entry name" value="Seven-hairpin glycosidases"/>
    <property type="match status" value="1"/>
</dbReference>
<dbReference type="GO" id="GO:0016020">
    <property type="term" value="C:membrane"/>
    <property type="evidence" value="ECO:0007669"/>
    <property type="project" value="InterPro"/>
</dbReference>
<dbReference type="Proteomes" id="UP000320333">
    <property type="component" value="Unassembled WGS sequence"/>
</dbReference>
<evidence type="ECO:0000313" key="9">
    <source>
        <dbReference type="EMBL" id="TPX66895.1"/>
    </source>
</evidence>
<keyword evidence="10" id="KW-1185">Reference proteome</keyword>
<evidence type="ECO:0000256" key="8">
    <source>
        <dbReference type="SAM" id="Phobius"/>
    </source>
</evidence>
<dbReference type="EMBL" id="QEAP01000422">
    <property type="protein sequence ID" value="TPX66895.1"/>
    <property type="molecule type" value="Genomic_DNA"/>
</dbReference>
<dbReference type="GO" id="GO:0036503">
    <property type="term" value="P:ERAD pathway"/>
    <property type="evidence" value="ECO:0007669"/>
    <property type="project" value="UniProtKB-ARBA"/>
</dbReference>
<evidence type="ECO:0000256" key="5">
    <source>
        <dbReference type="PIRSR" id="PIRSR601382-2"/>
    </source>
</evidence>
<gene>
    <name evidence="9" type="ORF">CcCBS67573_g07681</name>
</gene>
<keyword evidence="5" id="KW-0106">Calcium</keyword>
<dbReference type="PANTHER" id="PTHR45679:SF5">
    <property type="entry name" value="ER DEGRADATION-ENHANCING ALPHA-MANNOSIDASE-LIKE PROTEIN 1"/>
    <property type="match status" value="1"/>
</dbReference>
<dbReference type="OrthoDB" id="2134442at2759"/>
<accession>A0A507EU68</accession>
<protein>
    <recommendedName>
        <fullName evidence="6">alpha-1,2-Mannosidase</fullName>
        <ecNumber evidence="6">3.2.1.-</ecNumber>
    </recommendedName>
</protein>
<feature type="transmembrane region" description="Helical" evidence="8">
    <location>
        <begin position="61"/>
        <end position="79"/>
    </location>
</feature>